<evidence type="ECO:0000256" key="9">
    <source>
        <dbReference type="ARBA" id="ARBA00023136"/>
    </source>
</evidence>
<evidence type="ECO:0000256" key="4">
    <source>
        <dbReference type="ARBA" id="ARBA00022679"/>
    </source>
</evidence>
<keyword evidence="8" id="KW-0333">Golgi apparatus</keyword>
<feature type="compositionally biased region" description="Basic and acidic residues" evidence="10">
    <location>
        <begin position="455"/>
        <end position="465"/>
    </location>
</feature>
<protein>
    <recommendedName>
        <fullName evidence="14">Glycosyltransferase family 31 protein</fullName>
    </recommendedName>
</protein>
<dbReference type="GO" id="GO:0000139">
    <property type="term" value="C:Golgi membrane"/>
    <property type="evidence" value="ECO:0007669"/>
    <property type="project" value="UniProtKB-SubCell"/>
</dbReference>
<keyword evidence="7 11" id="KW-1133">Transmembrane helix</keyword>
<keyword evidence="4" id="KW-0808">Transferase</keyword>
<comment type="subcellular location">
    <subcellularLocation>
        <location evidence="1">Golgi apparatus membrane</location>
        <topology evidence="1">Single-pass type II membrane protein</topology>
    </subcellularLocation>
</comment>
<keyword evidence="9 11" id="KW-0472">Membrane</keyword>
<dbReference type="PANTHER" id="PTHR11214">
    <property type="entry name" value="BETA-1,3-N-ACETYLGLUCOSAMINYLTRANSFERASE"/>
    <property type="match status" value="1"/>
</dbReference>
<evidence type="ECO:0000256" key="8">
    <source>
        <dbReference type="ARBA" id="ARBA00023034"/>
    </source>
</evidence>
<accession>A0A0H2RZH9</accession>
<dbReference type="EMBL" id="KQ085909">
    <property type="protein sequence ID" value="KLO17017.1"/>
    <property type="molecule type" value="Genomic_DNA"/>
</dbReference>
<keyword evidence="6" id="KW-0735">Signal-anchor</keyword>
<feature type="region of interest" description="Disordered" evidence="10">
    <location>
        <begin position="1"/>
        <end position="107"/>
    </location>
</feature>
<name>A0A0H2RZH9_9AGAM</name>
<dbReference type="PANTHER" id="PTHR11214:SF333">
    <property type="entry name" value="GLYCOSYLTRANSFERASE FAMILY 31 PROTEIN"/>
    <property type="match status" value="1"/>
</dbReference>
<feature type="compositionally biased region" description="Polar residues" evidence="10">
    <location>
        <begin position="76"/>
        <end position="92"/>
    </location>
</feature>
<evidence type="ECO:0000313" key="13">
    <source>
        <dbReference type="Proteomes" id="UP000053477"/>
    </source>
</evidence>
<feature type="transmembrane region" description="Helical" evidence="11">
    <location>
        <begin position="141"/>
        <end position="174"/>
    </location>
</feature>
<keyword evidence="13" id="KW-1185">Reference proteome</keyword>
<evidence type="ECO:0000256" key="11">
    <source>
        <dbReference type="SAM" id="Phobius"/>
    </source>
</evidence>
<dbReference type="InterPro" id="IPR002659">
    <property type="entry name" value="Glyco_trans_31"/>
</dbReference>
<dbReference type="Proteomes" id="UP000053477">
    <property type="component" value="Unassembled WGS sequence"/>
</dbReference>
<reference evidence="12 13" key="1">
    <citation type="submission" date="2015-04" db="EMBL/GenBank/DDBJ databases">
        <title>Complete genome sequence of Schizopora paradoxa KUC8140, a cosmopolitan wood degrader in East Asia.</title>
        <authorList>
            <consortium name="DOE Joint Genome Institute"/>
            <person name="Min B."/>
            <person name="Park H."/>
            <person name="Jang Y."/>
            <person name="Kim J.-J."/>
            <person name="Kim K.H."/>
            <person name="Pangilinan J."/>
            <person name="Lipzen A."/>
            <person name="Riley R."/>
            <person name="Grigoriev I.V."/>
            <person name="Spatafora J.W."/>
            <person name="Choi I.-G."/>
        </authorList>
    </citation>
    <scope>NUCLEOTIDE SEQUENCE [LARGE SCALE GENOMIC DNA]</scope>
    <source>
        <strain evidence="12 13">KUC8140</strain>
    </source>
</reference>
<feature type="region of interest" description="Disordered" evidence="10">
    <location>
        <begin position="436"/>
        <end position="477"/>
    </location>
</feature>
<keyword evidence="3" id="KW-0328">Glycosyltransferase</keyword>
<organism evidence="12 13">
    <name type="scientific">Schizopora paradoxa</name>
    <dbReference type="NCBI Taxonomy" id="27342"/>
    <lineage>
        <taxon>Eukaryota</taxon>
        <taxon>Fungi</taxon>
        <taxon>Dikarya</taxon>
        <taxon>Basidiomycota</taxon>
        <taxon>Agaricomycotina</taxon>
        <taxon>Agaricomycetes</taxon>
        <taxon>Hymenochaetales</taxon>
        <taxon>Schizoporaceae</taxon>
        <taxon>Schizopora</taxon>
    </lineage>
</organism>
<evidence type="ECO:0000256" key="2">
    <source>
        <dbReference type="ARBA" id="ARBA00008661"/>
    </source>
</evidence>
<dbReference type="OrthoDB" id="2139606at2759"/>
<evidence type="ECO:0000256" key="6">
    <source>
        <dbReference type="ARBA" id="ARBA00022968"/>
    </source>
</evidence>
<evidence type="ECO:0000256" key="7">
    <source>
        <dbReference type="ARBA" id="ARBA00022989"/>
    </source>
</evidence>
<evidence type="ECO:0000256" key="10">
    <source>
        <dbReference type="SAM" id="MobiDB-lite"/>
    </source>
</evidence>
<evidence type="ECO:0000313" key="12">
    <source>
        <dbReference type="EMBL" id="KLO17017.1"/>
    </source>
</evidence>
<evidence type="ECO:0000256" key="3">
    <source>
        <dbReference type="ARBA" id="ARBA00022676"/>
    </source>
</evidence>
<keyword evidence="5 11" id="KW-0812">Transmembrane</keyword>
<gene>
    <name evidence="12" type="ORF">SCHPADRAFT_868779</name>
</gene>
<evidence type="ECO:0000256" key="1">
    <source>
        <dbReference type="ARBA" id="ARBA00004323"/>
    </source>
</evidence>
<dbReference type="GO" id="GO:0016758">
    <property type="term" value="F:hexosyltransferase activity"/>
    <property type="evidence" value="ECO:0007669"/>
    <property type="project" value="InterPro"/>
</dbReference>
<feature type="compositionally biased region" description="Basic and acidic residues" evidence="10">
    <location>
        <begin position="1"/>
        <end position="11"/>
    </location>
</feature>
<dbReference type="STRING" id="27342.A0A0H2RZH9"/>
<sequence length="736" mass="82257">MSSQEYNRDSFTRYSASDEAIPFSASTSSGPSKHFRARDGSISRTYFLPQQPDHLEQDETPLPSRPESPVLPQFVPSATSSAYTSDSESTPGSVFLRNRRSGSVSDDSYSSWLEHRLSRRRRRRKSGPRGFRTCKRLCGSVFSFVVAHPIAILLSLLFGAIFVVLLTLLLIHILEPDKEPLPWRLYCSIPRTSVTPPPLNASAFSPTYPFNALTHADLSTISSIIPAPFPPPNLEDLPPAGLFLGVFSMDSAVERRMLVRTTWANHERSRNGAGLGDAGRGTSRSVVRFILGRPSSSWEERIKLEAEMYNDIIILPIKENMNYGKTHAFFTWAASEAWVPPLMGEDAQNPYVPSFSYSNITAGHTVPLAQHDPISSREEWQISSKQSPWVRPDFVLKVDDDSFVMMAELEARLRLELHAKDTRFPHDKQRLSVVLHNSPNDGLRDPIATRNQSKSNDESLLERRVAPARKPQSNPLVGNETLNDPLVYWGYLVKNRFMGGEIYALSWNIVQWAASDPQIKGMTKGKEDKQVSKWVRAHPRADQIRWASERCWIYDHPRAGTVYSHGFLFPSEATRARKSIVSYLSSFPSVNEEPDSSPSATQASVDLGSPVSWAYSSVSTFGARYSPPISDLTSREGVEALVEGSEMSYVKEGGSVTVSEAWARREGRQERYEGKRVGGTTAVHFIKKNPWFLETAIALLEGSEYTEREAKHGAHGLREVLDSAKRMFSPSSKSSG</sequence>
<proteinExistence type="inferred from homology"/>
<evidence type="ECO:0000256" key="5">
    <source>
        <dbReference type="ARBA" id="ARBA00022692"/>
    </source>
</evidence>
<dbReference type="InParanoid" id="A0A0H2RZH9"/>
<evidence type="ECO:0008006" key="14">
    <source>
        <dbReference type="Google" id="ProtNLM"/>
    </source>
</evidence>
<dbReference type="AlphaFoldDB" id="A0A0H2RZH9"/>
<comment type="similarity">
    <text evidence="2">Belongs to the glycosyltransferase 31 family.</text>
</comment>
<dbReference type="GO" id="GO:0051072">
    <property type="term" value="P:4,6-pyruvylated galactose residue biosynthetic process"/>
    <property type="evidence" value="ECO:0007669"/>
    <property type="project" value="TreeGrafter"/>
</dbReference>